<reference evidence="10 11" key="1">
    <citation type="journal article" date="2015" name="Geomicrobiol. J.">
        <title>Caldisalinibacter kiritimatiensis gen. nov., sp. nov., a moderately thermohalophilic thiosulfate-reducing bacterium from a hypersaline microbial mat.</title>
        <authorList>
            <person name="Ben Hania W."/>
            <person name="Joseph M."/>
            <person name="Fiebig A."/>
            <person name="Bunk B."/>
            <person name="Klenk H.-P."/>
            <person name="Fardeau M.-L."/>
            <person name="Spring S."/>
        </authorList>
    </citation>
    <scope>NUCLEOTIDE SEQUENCE [LARGE SCALE GENOMIC DNA]</scope>
    <source>
        <strain evidence="10 11">L21-TH-D2</strain>
    </source>
</reference>
<evidence type="ECO:0000256" key="7">
    <source>
        <dbReference type="SAM" id="Phobius"/>
    </source>
</evidence>
<feature type="transmembrane region" description="Helical" evidence="7">
    <location>
        <begin position="93"/>
        <end position="114"/>
    </location>
</feature>
<evidence type="ECO:0000259" key="9">
    <source>
        <dbReference type="Pfam" id="PF16916"/>
    </source>
</evidence>
<dbReference type="InterPro" id="IPR050291">
    <property type="entry name" value="CDF_Transporter"/>
</dbReference>
<sequence length="324" mass="35479">MNLNSSNNITENERYKIGNRITWITIIINIILSIAKILVGLLANSTAMLADGIHTISDTASSIGIIISFFIAKKPEDMEHHYGHEKAESIAGFVLSLLLISVGMNIGYSAIKILIAGKNIVPGVTAVWAASISIVAKEVQYRIAMYGGRKINSSALIADAWHHRSDALSSIGALIGIIGARMGYYFLDPLAGLVVSVIVVKVGIEIFINGYNELMDSSIEKEKLYKVAEEILENTEVNNINELRSRKHGSKVFIDIKVCVDPNITVAKGHSIGEDVEKIIHKNIDHVKEVLVHTNPCIRPEVGKCSDCEARTSIFVRNGKKKHV</sequence>
<evidence type="ECO:0000256" key="6">
    <source>
        <dbReference type="ARBA" id="ARBA00023136"/>
    </source>
</evidence>
<keyword evidence="6 7" id="KW-0472">Membrane</keyword>
<dbReference type="FunFam" id="1.20.1510.10:FF:000006">
    <property type="entry name" value="Divalent cation efflux transporter"/>
    <property type="match status" value="1"/>
</dbReference>
<keyword evidence="11" id="KW-1185">Reference proteome</keyword>
<dbReference type="EMBL" id="ARZA01000193">
    <property type="protein sequence ID" value="EOD00271.1"/>
    <property type="molecule type" value="Genomic_DNA"/>
</dbReference>
<evidence type="ECO:0000313" key="10">
    <source>
        <dbReference type="EMBL" id="EOD00271.1"/>
    </source>
</evidence>
<comment type="similarity">
    <text evidence="2">Belongs to the cation diffusion facilitator (CDF) transporter (TC 2.A.4) family.</text>
</comment>
<gene>
    <name evidence="10" type="ORF">L21TH_1674</name>
</gene>
<evidence type="ECO:0000259" key="8">
    <source>
        <dbReference type="Pfam" id="PF01545"/>
    </source>
</evidence>
<dbReference type="InterPro" id="IPR027470">
    <property type="entry name" value="Cation_efflux_CTD"/>
</dbReference>
<evidence type="ECO:0000313" key="11">
    <source>
        <dbReference type="Proteomes" id="UP000013378"/>
    </source>
</evidence>
<proteinExistence type="inferred from homology"/>
<dbReference type="AlphaFoldDB" id="R1CNH9"/>
<evidence type="ECO:0000256" key="5">
    <source>
        <dbReference type="ARBA" id="ARBA00022989"/>
    </source>
</evidence>
<dbReference type="InterPro" id="IPR036837">
    <property type="entry name" value="Cation_efflux_CTD_sf"/>
</dbReference>
<keyword evidence="5 7" id="KW-1133">Transmembrane helix</keyword>
<keyword evidence="4 7" id="KW-0812">Transmembrane</keyword>
<dbReference type="InterPro" id="IPR058533">
    <property type="entry name" value="Cation_efflux_TM"/>
</dbReference>
<dbReference type="GO" id="GO:0016020">
    <property type="term" value="C:membrane"/>
    <property type="evidence" value="ECO:0007669"/>
    <property type="project" value="UniProtKB-SubCell"/>
</dbReference>
<dbReference type="NCBIfam" id="TIGR01297">
    <property type="entry name" value="CDF"/>
    <property type="match status" value="1"/>
</dbReference>
<comment type="subcellular location">
    <subcellularLocation>
        <location evidence="1">Membrane</location>
        <topology evidence="1">Multi-pass membrane protein</topology>
    </subcellularLocation>
</comment>
<keyword evidence="3" id="KW-0813">Transport</keyword>
<dbReference type="Gene3D" id="1.20.1510.10">
    <property type="entry name" value="Cation efflux protein transmembrane domain"/>
    <property type="match status" value="1"/>
</dbReference>
<dbReference type="PANTHER" id="PTHR43840:SF15">
    <property type="entry name" value="MITOCHONDRIAL METAL TRANSPORTER 1-RELATED"/>
    <property type="match status" value="1"/>
</dbReference>
<dbReference type="Proteomes" id="UP000013378">
    <property type="component" value="Unassembled WGS sequence"/>
</dbReference>
<feature type="domain" description="Cation efflux protein transmembrane" evidence="8">
    <location>
        <begin position="23"/>
        <end position="215"/>
    </location>
</feature>
<dbReference type="GO" id="GO:0008324">
    <property type="term" value="F:monoatomic cation transmembrane transporter activity"/>
    <property type="evidence" value="ECO:0007669"/>
    <property type="project" value="InterPro"/>
</dbReference>
<comment type="caution">
    <text evidence="10">The sequence shown here is derived from an EMBL/GenBank/DDBJ whole genome shotgun (WGS) entry which is preliminary data.</text>
</comment>
<dbReference type="InterPro" id="IPR002524">
    <property type="entry name" value="Cation_efflux"/>
</dbReference>
<dbReference type="PANTHER" id="PTHR43840">
    <property type="entry name" value="MITOCHONDRIAL METAL TRANSPORTER 1-RELATED"/>
    <property type="match status" value="1"/>
</dbReference>
<dbReference type="RefSeq" id="WP_006314039.1">
    <property type="nucleotide sequence ID" value="NZ_ARZA01000193.1"/>
</dbReference>
<feature type="transmembrane region" description="Helical" evidence="7">
    <location>
        <begin position="167"/>
        <end position="187"/>
    </location>
</feature>
<feature type="transmembrane region" description="Helical" evidence="7">
    <location>
        <begin position="55"/>
        <end position="72"/>
    </location>
</feature>
<organism evidence="10 11">
    <name type="scientific">Caldisalinibacter kiritimatiensis</name>
    <dbReference type="NCBI Taxonomy" id="1304284"/>
    <lineage>
        <taxon>Bacteria</taxon>
        <taxon>Bacillati</taxon>
        <taxon>Bacillota</taxon>
        <taxon>Tissierellia</taxon>
        <taxon>Tissierellales</taxon>
        <taxon>Thermohalobacteraceae</taxon>
        <taxon>Caldisalinibacter</taxon>
    </lineage>
</organism>
<evidence type="ECO:0000256" key="1">
    <source>
        <dbReference type="ARBA" id="ARBA00004141"/>
    </source>
</evidence>
<feature type="domain" description="Cation efflux protein cytoplasmic" evidence="9">
    <location>
        <begin position="221"/>
        <end position="297"/>
    </location>
</feature>
<dbReference type="eggNOG" id="COG0053">
    <property type="taxonomic scope" value="Bacteria"/>
</dbReference>
<feature type="transmembrane region" description="Helical" evidence="7">
    <location>
        <begin position="21"/>
        <end position="43"/>
    </location>
</feature>
<dbReference type="SUPFAM" id="SSF160240">
    <property type="entry name" value="Cation efflux protein cytoplasmic domain-like"/>
    <property type="match status" value="1"/>
</dbReference>
<dbReference type="SUPFAM" id="SSF161111">
    <property type="entry name" value="Cation efflux protein transmembrane domain-like"/>
    <property type="match status" value="1"/>
</dbReference>
<dbReference type="OrthoDB" id="9806522at2"/>
<accession>R1CNH9</accession>
<dbReference type="InterPro" id="IPR027469">
    <property type="entry name" value="Cation_efflux_TMD_sf"/>
</dbReference>
<feature type="transmembrane region" description="Helical" evidence="7">
    <location>
        <begin position="193"/>
        <end position="211"/>
    </location>
</feature>
<protein>
    <submittedName>
        <fullName evidence="10">Cobalt-zinc-cadmium resistance protein</fullName>
    </submittedName>
</protein>
<dbReference type="Pfam" id="PF16916">
    <property type="entry name" value="ZT_dimer"/>
    <property type="match status" value="1"/>
</dbReference>
<evidence type="ECO:0000256" key="3">
    <source>
        <dbReference type="ARBA" id="ARBA00022448"/>
    </source>
</evidence>
<dbReference type="Gene3D" id="3.30.70.1350">
    <property type="entry name" value="Cation efflux protein, cytoplasmic domain"/>
    <property type="match status" value="1"/>
</dbReference>
<evidence type="ECO:0000256" key="2">
    <source>
        <dbReference type="ARBA" id="ARBA00008114"/>
    </source>
</evidence>
<dbReference type="PATRIC" id="fig|1304284.3.peg.1643"/>
<feature type="transmembrane region" description="Helical" evidence="7">
    <location>
        <begin position="120"/>
        <end position="136"/>
    </location>
</feature>
<dbReference type="Pfam" id="PF01545">
    <property type="entry name" value="Cation_efflux"/>
    <property type="match status" value="1"/>
</dbReference>
<name>R1CNH9_9FIRM</name>
<evidence type="ECO:0000256" key="4">
    <source>
        <dbReference type="ARBA" id="ARBA00022692"/>
    </source>
</evidence>
<dbReference type="STRING" id="1304284.L21TH_1674"/>